<keyword evidence="11 13" id="KW-0472">Membrane</keyword>
<dbReference type="PANTHER" id="PTHR30529:SF1">
    <property type="entry name" value="CYTOCHROME B561 HOMOLOG 2"/>
    <property type="match status" value="1"/>
</dbReference>
<keyword evidence="10" id="KW-0408">Iron</keyword>
<feature type="domain" description="Cytochrome b561 bacterial/Ni-hydrogenase" evidence="14">
    <location>
        <begin position="12"/>
        <end position="185"/>
    </location>
</feature>
<accession>A0A2K4XE54</accession>
<dbReference type="GeneID" id="93665320"/>
<dbReference type="OrthoDB" id="9793784at2"/>
<evidence type="ECO:0000313" key="18">
    <source>
        <dbReference type="Proteomes" id="UP000615003"/>
    </source>
</evidence>
<comment type="subcellular location">
    <subcellularLocation>
        <location evidence="2">Cell membrane</location>
        <topology evidence="2">Multi-pass membrane protein</topology>
    </subcellularLocation>
</comment>
<dbReference type="GO" id="GO:0020037">
    <property type="term" value="F:heme binding"/>
    <property type="evidence" value="ECO:0007669"/>
    <property type="project" value="TreeGrafter"/>
</dbReference>
<feature type="transmembrane region" description="Helical" evidence="13">
    <location>
        <begin position="20"/>
        <end position="39"/>
    </location>
</feature>
<keyword evidence="4" id="KW-1003">Cell membrane</keyword>
<dbReference type="EMBL" id="LT965929">
    <property type="protein sequence ID" value="SOU42612.1"/>
    <property type="molecule type" value="Genomic_DNA"/>
</dbReference>
<evidence type="ECO:0000256" key="13">
    <source>
        <dbReference type="SAM" id="Phobius"/>
    </source>
</evidence>
<evidence type="ECO:0000313" key="17">
    <source>
        <dbReference type="Proteomes" id="UP000238288"/>
    </source>
</evidence>
<evidence type="ECO:0000313" key="16">
    <source>
        <dbReference type="EMBL" id="SOU42612.1"/>
    </source>
</evidence>
<dbReference type="Proteomes" id="UP000615003">
    <property type="component" value="Unassembled WGS sequence"/>
</dbReference>
<evidence type="ECO:0000256" key="1">
    <source>
        <dbReference type="ARBA" id="ARBA00001970"/>
    </source>
</evidence>
<reference evidence="15 18" key="1">
    <citation type="submission" date="2015-06" db="EMBL/GenBank/DDBJ databases">
        <title>Genome sequence of Pseudoalteromonas carrageenovora.</title>
        <authorList>
            <person name="Xie B.-B."/>
            <person name="Rong J.-C."/>
            <person name="Qin Q.-L."/>
            <person name="Zhang Y.-Z."/>
        </authorList>
    </citation>
    <scope>NUCLEOTIDE SEQUENCE [LARGE SCALE GENOMIC DNA]</scope>
    <source>
        <strain evidence="15 18">IAM 12662</strain>
    </source>
</reference>
<dbReference type="SUPFAM" id="SSF81342">
    <property type="entry name" value="Transmembrane di-heme cytochromes"/>
    <property type="match status" value="1"/>
</dbReference>
<evidence type="ECO:0000256" key="2">
    <source>
        <dbReference type="ARBA" id="ARBA00004651"/>
    </source>
</evidence>
<evidence type="ECO:0000256" key="10">
    <source>
        <dbReference type="ARBA" id="ARBA00023004"/>
    </source>
</evidence>
<dbReference type="InterPro" id="IPR011577">
    <property type="entry name" value="Cyt_b561_bac/Ni-Hgenase"/>
</dbReference>
<dbReference type="RefSeq" id="WP_104643777.1">
    <property type="nucleotide sequence ID" value="NZ_AQGW01000025.1"/>
</dbReference>
<evidence type="ECO:0000256" key="6">
    <source>
        <dbReference type="ARBA" id="ARBA00022692"/>
    </source>
</evidence>
<feature type="transmembrane region" description="Helical" evidence="13">
    <location>
        <begin position="51"/>
        <end position="68"/>
    </location>
</feature>
<dbReference type="GO" id="GO:0022904">
    <property type="term" value="P:respiratory electron transport chain"/>
    <property type="evidence" value="ECO:0007669"/>
    <property type="project" value="InterPro"/>
</dbReference>
<dbReference type="Gene3D" id="1.20.950.20">
    <property type="entry name" value="Transmembrane di-heme cytochromes, Chain C"/>
    <property type="match status" value="1"/>
</dbReference>
<evidence type="ECO:0000256" key="8">
    <source>
        <dbReference type="ARBA" id="ARBA00022982"/>
    </source>
</evidence>
<keyword evidence="8" id="KW-0249">Electron transport</keyword>
<keyword evidence="9 13" id="KW-1133">Transmembrane helix</keyword>
<dbReference type="AlphaFoldDB" id="A0A2K4XE54"/>
<feature type="transmembrane region" description="Helical" evidence="13">
    <location>
        <begin position="88"/>
        <end position="107"/>
    </location>
</feature>
<dbReference type="Proteomes" id="UP000238288">
    <property type="component" value="Chromosome PCAR9b"/>
</dbReference>
<evidence type="ECO:0000256" key="7">
    <source>
        <dbReference type="ARBA" id="ARBA00022723"/>
    </source>
</evidence>
<evidence type="ECO:0000256" key="5">
    <source>
        <dbReference type="ARBA" id="ARBA00022617"/>
    </source>
</evidence>
<keyword evidence="6 13" id="KW-0812">Transmembrane</keyword>
<dbReference type="InterPro" id="IPR016174">
    <property type="entry name" value="Di-haem_cyt_TM"/>
</dbReference>
<proteinExistence type="inferred from homology"/>
<evidence type="ECO:0000256" key="9">
    <source>
        <dbReference type="ARBA" id="ARBA00022989"/>
    </source>
</evidence>
<comment type="similarity">
    <text evidence="12">Belongs to the cytochrome b561 family.</text>
</comment>
<dbReference type="Pfam" id="PF01292">
    <property type="entry name" value="Ni_hydr_CYTB"/>
    <property type="match status" value="1"/>
</dbReference>
<evidence type="ECO:0000256" key="12">
    <source>
        <dbReference type="ARBA" id="ARBA00037975"/>
    </source>
</evidence>
<dbReference type="GO" id="GO:0009055">
    <property type="term" value="F:electron transfer activity"/>
    <property type="evidence" value="ECO:0007669"/>
    <property type="project" value="InterPro"/>
</dbReference>
<dbReference type="GO" id="GO:0005886">
    <property type="term" value="C:plasma membrane"/>
    <property type="evidence" value="ECO:0007669"/>
    <property type="project" value="UniProtKB-SubCell"/>
</dbReference>
<dbReference type="GO" id="GO:0046872">
    <property type="term" value="F:metal ion binding"/>
    <property type="evidence" value="ECO:0007669"/>
    <property type="project" value="UniProtKB-KW"/>
</dbReference>
<name>A0A2K4XE54_PSEVC</name>
<keyword evidence="18" id="KW-1185">Reference proteome</keyword>
<reference evidence="16 17" key="2">
    <citation type="submission" date="2017-11" db="EMBL/GenBank/DDBJ databases">
        <authorList>
            <person name="Han C.G."/>
        </authorList>
    </citation>
    <scope>NUCLEOTIDE SEQUENCE [LARGE SCALE GENOMIC DNA]</scope>
    <source>
        <strain evidence="17">ATCC 43555</strain>
        <strain evidence="16">ATCC43555</strain>
    </source>
</reference>
<gene>
    <name evidence="15" type="primary">cybB</name>
    <name evidence="16" type="ORF">PCAR9_B0128</name>
    <name evidence="15" type="ORF">PCARR_b0166</name>
</gene>
<sequence length="187" mass="20867">MKLIKDTPLTLSKTTISLHWIVAVLIIGLLGSGLYMENFEAFFLMSWHKSFGVLLFAFALLRVTWRIINGWPKHTNTHPEYEMILAKVIHYVLIISMLLMPISGLITSGMGGHGVDLFGLEIIPHNPNPENPQRNMPFSESWSNLGKTVHGLTANALLVALGLHIVGAIKHHVIDKDNTLTRMLGKK</sequence>
<keyword evidence="7" id="KW-0479">Metal-binding</keyword>
<evidence type="ECO:0000259" key="14">
    <source>
        <dbReference type="Pfam" id="PF01292"/>
    </source>
</evidence>
<dbReference type="InterPro" id="IPR052168">
    <property type="entry name" value="Cytochrome_b561_oxidase"/>
</dbReference>
<keyword evidence="5" id="KW-0349">Heme</keyword>
<evidence type="ECO:0000256" key="3">
    <source>
        <dbReference type="ARBA" id="ARBA00022448"/>
    </source>
</evidence>
<comment type="cofactor">
    <cofactor evidence="1">
        <name>heme b</name>
        <dbReference type="ChEBI" id="CHEBI:60344"/>
    </cofactor>
</comment>
<evidence type="ECO:0000256" key="11">
    <source>
        <dbReference type="ARBA" id="ARBA00023136"/>
    </source>
</evidence>
<dbReference type="PANTHER" id="PTHR30529">
    <property type="entry name" value="CYTOCHROME B561"/>
    <property type="match status" value="1"/>
</dbReference>
<dbReference type="EMBL" id="AQGW01000025">
    <property type="protein sequence ID" value="MBE0384222.1"/>
    <property type="molecule type" value="Genomic_DNA"/>
</dbReference>
<keyword evidence="3" id="KW-0813">Transport</keyword>
<protein>
    <submittedName>
        <fullName evidence="15">Cytochrome b561</fullName>
    </submittedName>
</protein>
<evidence type="ECO:0000313" key="15">
    <source>
        <dbReference type="EMBL" id="MBE0384222.1"/>
    </source>
</evidence>
<evidence type="ECO:0000256" key="4">
    <source>
        <dbReference type="ARBA" id="ARBA00022475"/>
    </source>
</evidence>
<organism evidence="16 17">
    <name type="scientific">Pseudoalteromonas carrageenovora IAM 12662</name>
    <dbReference type="NCBI Taxonomy" id="1314868"/>
    <lineage>
        <taxon>Bacteria</taxon>
        <taxon>Pseudomonadati</taxon>
        <taxon>Pseudomonadota</taxon>
        <taxon>Gammaproteobacteria</taxon>
        <taxon>Alteromonadales</taxon>
        <taxon>Pseudoalteromonadaceae</taxon>
        <taxon>Pseudoalteromonas</taxon>
    </lineage>
</organism>